<gene>
    <name evidence="1" type="ORF">FBU59_001552</name>
</gene>
<reference evidence="1" key="1">
    <citation type="submission" date="2022-07" db="EMBL/GenBank/DDBJ databases">
        <title>Phylogenomic reconstructions and comparative analyses of Kickxellomycotina fungi.</title>
        <authorList>
            <person name="Reynolds N.K."/>
            <person name="Stajich J.E."/>
            <person name="Barry K."/>
            <person name="Grigoriev I.V."/>
            <person name="Crous P."/>
            <person name="Smith M.E."/>
        </authorList>
    </citation>
    <scope>NUCLEOTIDE SEQUENCE</scope>
    <source>
        <strain evidence="1">NRRL 5244</strain>
    </source>
</reference>
<dbReference type="EMBL" id="JANBPW010000707">
    <property type="protein sequence ID" value="KAJ1948528.1"/>
    <property type="molecule type" value="Genomic_DNA"/>
</dbReference>
<feature type="non-terminal residue" evidence="1">
    <location>
        <position position="552"/>
    </location>
</feature>
<dbReference type="Proteomes" id="UP001150603">
    <property type="component" value="Unassembled WGS sequence"/>
</dbReference>
<evidence type="ECO:0000313" key="2">
    <source>
        <dbReference type="Proteomes" id="UP001150603"/>
    </source>
</evidence>
<organism evidence="1 2">
    <name type="scientific">Linderina macrospora</name>
    <dbReference type="NCBI Taxonomy" id="4868"/>
    <lineage>
        <taxon>Eukaryota</taxon>
        <taxon>Fungi</taxon>
        <taxon>Fungi incertae sedis</taxon>
        <taxon>Zoopagomycota</taxon>
        <taxon>Kickxellomycotina</taxon>
        <taxon>Kickxellomycetes</taxon>
        <taxon>Kickxellales</taxon>
        <taxon>Kickxellaceae</taxon>
        <taxon>Linderina</taxon>
    </lineage>
</organism>
<comment type="caution">
    <text evidence="1">The sequence shown here is derived from an EMBL/GenBank/DDBJ whole genome shotgun (WGS) entry which is preliminary data.</text>
</comment>
<protein>
    <submittedName>
        <fullName evidence="1">Uncharacterized protein</fullName>
    </submittedName>
</protein>
<keyword evidence="2" id="KW-1185">Reference proteome</keyword>
<sequence>MGSGIFSNPSNAADDHLGGLQITMNPMSMSVGGGSSAFSRVNGGKEPSNGHGELNLDIGTTLASFANITGMDGFQTAAAAESPYVHSSSTGFGTMSSEPSFFNPMNQVISGMNPMASPIMSINSPPATAPMPIQQQQRSRKRAATASSSHSVHYHPQTSLQASSSALVSMAPANSLMAPTAYDMPAYNPLALNSQAEVLGSGEKVIMILTSKVAQKSYGTEKRFLCPPPTILLFGDNWQLPVSLPGDNGLLDLGSSPQHMSGRPRITVSVPTNENATAASSDSDEAYSGSSSGEVRAAQIEWLGRPEPNPKAEPRTPREPVPEAGPTRDGEPETGRYVAKQLFINDVDEKRKKVAVKVRLHDQSGQVVLGSFDSKPIKVISKPSKKRQSSKNTDLCIHHGSTISLFNRLRSQTVSTKYLGVSGSMSAGGARPFWFPTGGSDDGSLPPAGPGQRMGGPARSPTFVARTAVWDPFIIWIANTNLTQDQIDEFNASTHTNPTPIPGYPSPPSQAMLPHCPPVFDDASSGGDERGGRVASESPMAIHYNQNVILQC</sequence>
<accession>A0ACC1JDS9</accession>
<proteinExistence type="predicted"/>
<evidence type="ECO:0000313" key="1">
    <source>
        <dbReference type="EMBL" id="KAJ1948528.1"/>
    </source>
</evidence>
<name>A0ACC1JDS9_9FUNG</name>